<reference evidence="1 2" key="1">
    <citation type="submission" date="2020-05" db="EMBL/GenBank/DDBJ databases">
        <title>Identification and distribution of gene clusters putatively required for synthesis of sphingolipid metabolism inhibitors in phylogenetically diverse species of the filamentous fungus Fusarium.</title>
        <authorList>
            <person name="Kim H.-S."/>
            <person name="Busman M."/>
            <person name="Brown D.W."/>
            <person name="Divon H."/>
            <person name="Uhlig S."/>
            <person name="Proctor R.H."/>
        </authorList>
    </citation>
    <scope>NUCLEOTIDE SEQUENCE [LARGE SCALE GENOMIC DNA]</scope>
    <source>
        <strain evidence="1 2">NRRL 36939</strain>
    </source>
</reference>
<evidence type="ECO:0000313" key="2">
    <source>
        <dbReference type="Proteomes" id="UP000546213"/>
    </source>
</evidence>
<protein>
    <submittedName>
        <fullName evidence="1">Uncharacterized protein</fullName>
    </submittedName>
</protein>
<keyword evidence="2" id="KW-1185">Reference proteome</keyword>
<gene>
    <name evidence="1" type="ORF">FPCIR_10313</name>
</gene>
<dbReference type="AlphaFoldDB" id="A0A8H5NY28"/>
<dbReference type="Proteomes" id="UP000546213">
    <property type="component" value="Unassembled WGS sequence"/>
</dbReference>
<sequence>MTSEPDDSDSAAPKGNGRSPASHAFYCIFNNVRQCCRPPSKPEIEGPYFATIGLEPRLLEDFRPLLDQIFRRYDYNVSDGIITTRVGPKNHDDYATGKIRLRDPRAKKPGLIFLVGYSQTEDALKKIAKDYIVKTKGAVTTVVCFDIKGHQDPSSVSLWRARQKPESETVEAVCSMEPAVFQDSDGEHVIRDDKSFELRLSDILMETNSDECPLPSLHLHQLSFFLQMAKA</sequence>
<comment type="caution">
    <text evidence="1">The sequence shown here is derived from an EMBL/GenBank/DDBJ whole genome shotgun (WGS) entry which is preliminary data.</text>
</comment>
<dbReference type="OrthoDB" id="3485856at2759"/>
<name>A0A8H5NY28_9HYPO</name>
<organism evidence="1 2">
    <name type="scientific">Fusarium pseudocircinatum</name>
    <dbReference type="NCBI Taxonomy" id="56676"/>
    <lineage>
        <taxon>Eukaryota</taxon>
        <taxon>Fungi</taxon>
        <taxon>Dikarya</taxon>
        <taxon>Ascomycota</taxon>
        <taxon>Pezizomycotina</taxon>
        <taxon>Sordariomycetes</taxon>
        <taxon>Hypocreomycetidae</taxon>
        <taxon>Hypocreales</taxon>
        <taxon>Nectriaceae</taxon>
        <taxon>Fusarium</taxon>
        <taxon>Fusarium fujikuroi species complex</taxon>
    </lineage>
</organism>
<accession>A0A8H5NY28</accession>
<proteinExistence type="predicted"/>
<evidence type="ECO:0000313" key="1">
    <source>
        <dbReference type="EMBL" id="KAF5581138.1"/>
    </source>
</evidence>
<dbReference type="EMBL" id="JAAOAS010000298">
    <property type="protein sequence ID" value="KAF5581138.1"/>
    <property type="molecule type" value="Genomic_DNA"/>
</dbReference>